<proteinExistence type="predicted"/>
<accession>A0AAF5PXD0</accession>
<evidence type="ECO:0000256" key="1">
    <source>
        <dbReference type="SAM" id="Phobius"/>
    </source>
</evidence>
<dbReference type="AlphaFoldDB" id="A0AAF5PXD0"/>
<reference evidence="3" key="3">
    <citation type="submission" date="2024-02" db="UniProtKB">
        <authorList>
            <consortium name="WormBaseParasite"/>
        </authorList>
    </citation>
    <scope>IDENTIFICATION</scope>
    <source>
        <strain evidence="3">pt0022</strain>
    </source>
</reference>
<protein>
    <submittedName>
        <fullName evidence="3">Uncharacterized protein</fullName>
    </submittedName>
</protein>
<dbReference type="Proteomes" id="UP000093561">
    <property type="component" value="Unassembled WGS sequence"/>
</dbReference>
<name>A0AAF5PXD0_WUCBA</name>
<keyword evidence="1" id="KW-0472">Membrane</keyword>
<keyword evidence="1" id="KW-0812">Transmembrane</keyword>
<keyword evidence="1" id="KW-1133">Transmembrane helix</keyword>
<dbReference type="WBParaSite" id="mrna-Wban_07007">
    <property type="protein sequence ID" value="mrna-Wban_07007"/>
    <property type="gene ID" value="Wban_07007"/>
</dbReference>
<evidence type="ECO:0000313" key="3">
    <source>
        <dbReference type="WBParaSite" id="mrna-Wban_07007"/>
    </source>
</evidence>
<organism evidence="2 3">
    <name type="scientific">Wuchereria bancrofti</name>
    <dbReference type="NCBI Taxonomy" id="6293"/>
    <lineage>
        <taxon>Eukaryota</taxon>
        <taxon>Metazoa</taxon>
        <taxon>Ecdysozoa</taxon>
        <taxon>Nematoda</taxon>
        <taxon>Chromadorea</taxon>
        <taxon>Rhabditida</taxon>
        <taxon>Spirurina</taxon>
        <taxon>Spiruromorpha</taxon>
        <taxon>Filarioidea</taxon>
        <taxon>Onchocercidae</taxon>
        <taxon>Wuchereria</taxon>
    </lineage>
</organism>
<reference evidence="2" key="1">
    <citation type="submission" date="2015-03" db="EMBL/GenBank/DDBJ databases">
        <title>Wuchereria bancrofti Genome Sequencing Papua New Guinea Strain.</title>
        <authorList>
            <person name="Small S.T."/>
            <person name="Serre D."/>
            <person name="Zimmerman P.A."/>
        </authorList>
    </citation>
    <scope>NUCLEOTIDE SEQUENCE [LARGE SCALE GENOMIC DNA]</scope>
    <source>
        <strain evidence="2">pt0022</strain>
    </source>
</reference>
<evidence type="ECO:0000313" key="2">
    <source>
        <dbReference type="Proteomes" id="UP000093561"/>
    </source>
</evidence>
<reference evidence="2" key="2">
    <citation type="journal article" date="2016" name="Mol. Ecol.">
        <title>Population genomics of the filarial nematode parasite Wuchereria bancrofti from mosquitoes.</title>
        <authorList>
            <person name="Small S.T."/>
            <person name="Reimer L.J."/>
            <person name="Tisch D.J."/>
            <person name="King C.L."/>
            <person name="Christensen B.M."/>
            <person name="Siba P.M."/>
            <person name="Kazura J.W."/>
            <person name="Serre D."/>
            <person name="Zimmerman P.A."/>
        </authorList>
    </citation>
    <scope>NUCLEOTIDE SEQUENCE</scope>
    <source>
        <strain evidence="2">pt0022</strain>
    </source>
</reference>
<sequence length="169" mass="19542">MSKLTLRKIGIYFLPWLFSIVVNYSTATVLNRFYHFDNDGIMVDDEGTSRWFFAKPGFIISKKQMNERVVNSLLRNAWIGKMSVIHRRSLAINDITTDAIKKATLDFLEFDTVRKQFLLSRKGFVIEPYLSRFASFSGLSRNLDSKFEILKEICLPHIICFAATVPCFP</sequence>
<feature type="transmembrane region" description="Helical" evidence="1">
    <location>
        <begin position="12"/>
        <end position="34"/>
    </location>
</feature>